<feature type="transmembrane region" description="Helical" evidence="7">
    <location>
        <begin position="102"/>
        <end position="123"/>
    </location>
</feature>
<dbReference type="Gene3D" id="1.10.3720.10">
    <property type="entry name" value="MetI-like"/>
    <property type="match status" value="1"/>
</dbReference>
<feature type="transmembrane region" description="Helical" evidence="7">
    <location>
        <begin position="135"/>
        <end position="158"/>
    </location>
</feature>
<keyword evidence="2 7" id="KW-0813">Transport</keyword>
<dbReference type="GO" id="GO:0055085">
    <property type="term" value="P:transmembrane transport"/>
    <property type="evidence" value="ECO:0007669"/>
    <property type="project" value="InterPro"/>
</dbReference>
<dbReference type="PROSITE" id="PS50928">
    <property type="entry name" value="ABC_TM1"/>
    <property type="match status" value="1"/>
</dbReference>
<dbReference type="AlphaFoldDB" id="A0A7C1G1P7"/>
<proteinExistence type="inferred from homology"/>
<evidence type="ECO:0000256" key="4">
    <source>
        <dbReference type="ARBA" id="ARBA00022692"/>
    </source>
</evidence>
<sequence length="336" mass="37107">MIVHLIVRRLFFLVFVLLGLSLITFVLSHVVPRDPARIIAGPRASPEAVEKIRKEYGLDQPLWRQYIRYLSGLIHLDFGKSLTSRRPVSEDLARYLPATIELALYAMLFAVVLGIPLGVLSAVRRNSFLDLIGRTISILGLSIPSFWLALILQFFLFAQLGLLPDGQRLPVGVKEPPRVTGLFTVDALLAGNFGLFLLALKHLLMPSFVLGLAALAIVTRMVRSGMLEVLGQDYIRTARAKGLQPHVVILRHALKNALLPAVTVIGLQFGLLMGGAVLVEIIFSWPGIGRYTFQAIQNFDYNAVISVTLVIGAAYVLVNLLVDVIYVLLDPRIRVT</sequence>
<name>A0A7C1G1P7_THERO</name>
<feature type="transmembrane region" description="Helical" evidence="7">
    <location>
        <begin position="258"/>
        <end position="283"/>
    </location>
</feature>
<dbReference type="InterPro" id="IPR000515">
    <property type="entry name" value="MetI-like"/>
</dbReference>
<comment type="caution">
    <text evidence="8">The sequence shown here is derived from an EMBL/GenBank/DDBJ whole genome shotgun (WGS) entry which is preliminary data.</text>
</comment>
<dbReference type="PANTHER" id="PTHR43163">
    <property type="entry name" value="DIPEPTIDE TRANSPORT SYSTEM PERMEASE PROTEIN DPPB-RELATED"/>
    <property type="match status" value="1"/>
</dbReference>
<feature type="transmembrane region" description="Helical" evidence="7">
    <location>
        <begin position="193"/>
        <end position="218"/>
    </location>
</feature>
<keyword evidence="6 7" id="KW-0472">Membrane</keyword>
<evidence type="ECO:0000256" key="2">
    <source>
        <dbReference type="ARBA" id="ARBA00022448"/>
    </source>
</evidence>
<comment type="subcellular location">
    <subcellularLocation>
        <location evidence="1 7">Cell membrane</location>
        <topology evidence="1 7">Multi-pass membrane protein</topology>
    </subcellularLocation>
</comment>
<evidence type="ECO:0000313" key="8">
    <source>
        <dbReference type="EMBL" id="HEF65767.1"/>
    </source>
</evidence>
<dbReference type="InterPro" id="IPR035906">
    <property type="entry name" value="MetI-like_sf"/>
</dbReference>
<keyword evidence="4 7" id="KW-0812">Transmembrane</keyword>
<dbReference type="GO" id="GO:0005886">
    <property type="term" value="C:plasma membrane"/>
    <property type="evidence" value="ECO:0007669"/>
    <property type="project" value="UniProtKB-SubCell"/>
</dbReference>
<evidence type="ECO:0000256" key="6">
    <source>
        <dbReference type="ARBA" id="ARBA00023136"/>
    </source>
</evidence>
<evidence type="ECO:0000256" key="1">
    <source>
        <dbReference type="ARBA" id="ARBA00004651"/>
    </source>
</evidence>
<comment type="similarity">
    <text evidence="7">Belongs to the binding-protein-dependent transport system permease family.</text>
</comment>
<accession>A0A7C1G1P7</accession>
<dbReference type="CDD" id="cd06261">
    <property type="entry name" value="TM_PBP2"/>
    <property type="match status" value="1"/>
</dbReference>
<gene>
    <name evidence="8" type="ORF">ENP47_09250</name>
</gene>
<evidence type="ECO:0000256" key="3">
    <source>
        <dbReference type="ARBA" id="ARBA00022475"/>
    </source>
</evidence>
<feature type="transmembrane region" description="Helical" evidence="7">
    <location>
        <begin position="303"/>
        <end position="329"/>
    </location>
</feature>
<organism evidence="8">
    <name type="scientific">Thermomicrobium roseum</name>
    <dbReference type="NCBI Taxonomy" id="500"/>
    <lineage>
        <taxon>Bacteria</taxon>
        <taxon>Pseudomonadati</taxon>
        <taxon>Thermomicrobiota</taxon>
        <taxon>Thermomicrobia</taxon>
        <taxon>Thermomicrobiales</taxon>
        <taxon>Thermomicrobiaceae</taxon>
        <taxon>Thermomicrobium</taxon>
    </lineage>
</organism>
<dbReference type="InterPro" id="IPR045621">
    <property type="entry name" value="BPD_transp_1_N"/>
</dbReference>
<dbReference type="Pfam" id="PF19300">
    <property type="entry name" value="BPD_transp_1_N"/>
    <property type="match status" value="1"/>
</dbReference>
<keyword evidence="5 7" id="KW-1133">Transmembrane helix</keyword>
<evidence type="ECO:0000256" key="5">
    <source>
        <dbReference type="ARBA" id="ARBA00022989"/>
    </source>
</evidence>
<dbReference type="PANTHER" id="PTHR43163:SF6">
    <property type="entry name" value="DIPEPTIDE TRANSPORT SYSTEM PERMEASE PROTEIN DPPB-RELATED"/>
    <property type="match status" value="1"/>
</dbReference>
<dbReference type="Pfam" id="PF00528">
    <property type="entry name" value="BPD_transp_1"/>
    <property type="match status" value="1"/>
</dbReference>
<keyword evidence="3" id="KW-1003">Cell membrane</keyword>
<evidence type="ECO:0000256" key="7">
    <source>
        <dbReference type="RuleBase" id="RU363032"/>
    </source>
</evidence>
<dbReference type="EMBL" id="DSJL01000011">
    <property type="protein sequence ID" value="HEF65767.1"/>
    <property type="molecule type" value="Genomic_DNA"/>
</dbReference>
<protein>
    <submittedName>
        <fullName evidence="8">ABC transporter permease</fullName>
    </submittedName>
</protein>
<reference evidence="8" key="1">
    <citation type="journal article" date="2020" name="mSystems">
        <title>Genome- and Community-Level Interaction Insights into Carbon Utilization and Element Cycling Functions of Hydrothermarchaeota in Hydrothermal Sediment.</title>
        <authorList>
            <person name="Zhou Z."/>
            <person name="Liu Y."/>
            <person name="Xu W."/>
            <person name="Pan J."/>
            <person name="Luo Z.H."/>
            <person name="Li M."/>
        </authorList>
    </citation>
    <scope>NUCLEOTIDE SEQUENCE [LARGE SCALE GENOMIC DNA]</scope>
    <source>
        <strain evidence="8">SpSt-222</strain>
    </source>
</reference>
<dbReference type="SUPFAM" id="SSF161098">
    <property type="entry name" value="MetI-like"/>
    <property type="match status" value="1"/>
</dbReference>